<evidence type="ECO:0000259" key="3">
    <source>
        <dbReference type="Pfam" id="PF01389"/>
    </source>
</evidence>
<dbReference type="Gene3D" id="2.40.160.20">
    <property type="match status" value="1"/>
</dbReference>
<evidence type="ECO:0000313" key="5">
    <source>
        <dbReference type="Proteomes" id="UP000321922"/>
    </source>
</evidence>
<comment type="caution">
    <text evidence="4">The sequence shown here is derived from an EMBL/GenBank/DDBJ whole genome shotgun (WGS) entry which is preliminary data.</text>
</comment>
<proteinExistence type="inferred from homology"/>
<reference evidence="4 5" key="1">
    <citation type="submission" date="2019-07" db="EMBL/GenBank/DDBJ databases">
        <title>Whole genome shotgun sequence of Vibrio sagamiensis NBRC 104589.</title>
        <authorList>
            <person name="Hosoyama A."/>
            <person name="Uohara A."/>
            <person name="Ohji S."/>
            <person name="Ichikawa N."/>
        </authorList>
    </citation>
    <scope>NUCLEOTIDE SEQUENCE [LARGE SCALE GENOMIC DNA]</scope>
    <source>
        <strain evidence="4 5">NBRC 104589</strain>
    </source>
</reference>
<protein>
    <recommendedName>
        <fullName evidence="3">Outer membrane protein OmpA-like transmembrane domain-containing protein</fullName>
    </recommendedName>
</protein>
<dbReference type="OrthoDB" id="9782229at2"/>
<keyword evidence="2" id="KW-0812">Transmembrane</keyword>
<dbReference type="RefSeq" id="WP_039983187.1">
    <property type="nucleotide sequence ID" value="NZ_BAOJ01000170.1"/>
</dbReference>
<evidence type="ECO:0000256" key="1">
    <source>
        <dbReference type="ARBA" id="ARBA00005710"/>
    </source>
</evidence>
<comment type="similarity">
    <text evidence="1">Belongs to the outer membrane OOP (TC 1.B.6) superfamily. OmpA family.</text>
</comment>
<keyword evidence="2" id="KW-0406">Ion transport</keyword>
<sequence length="193" mass="21714">MKKKNSYIYCILIFISISLPLKAFEGDFKQNWYLGGSIGIGDYGEIKNKSAYNNETIHLAGDAHLGFVMNKYVASELSYQYLGKAYAQYSLGHIKANFQQLVLSTKIGYPVENVFYPYARIGGAAWLGESHGLREANEQGFAPVVGGGIEYVFNSALVTRLDYQYTKSLGNEKVGHTNHHMLTVGFDWYFDYL</sequence>
<dbReference type="AlphaFoldDB" id="A0A511QIS0"/>
<organism evidence="4 5">
    <name type="scientific">Vibrio sagamiensis NBRC 104589</name>
    <dbReference type="NCBI Taxonomy" id="1219064"/>
    <lineage>
        <taxon>Bacteria</taxon>
        <taxon>Pseudomonadati</taxon>
        <taxon>Pseudomonadota</taxon>
        <taxon>Gammaproteobacteria</taxon>
        <taxon>Vibrionales</taxon>
        <taxon>Vibrionaceae</taxon>
        <taxon>Vibrio</taxon>
    </lineage>
</organism>
<feature type="domain" description="Outer membrane protein OmpA-like transmembrane" evidence="3">
    <location>
        <begin position="30"/>
        <end position="188"/>
    </location>
</feature>
<dbReference type="GO" id="GO:0046930">
    <property type="term" value="C:pore complex"/>
    <property type="evidence" value="ECO:0007669"/>
    <property type="project" value="UniProtKB-KW"/>
</dbReference>
<dbReference type="Proteomes" id="UP000321922">
    <property type="component" value="Unassembled WGS sequence"/>
</dbReference>
<keyword evidence="2" id="KW-0626">Porin</keyword>
<dbReference type="Pfam" id="PF01389">
    <property type="entry name" value="OmpA_membrane"/>
    <property type="match status" value="1"/>
</dbReference>
<dbReference type="SUPFAM" id="SSF56925">
    <property type="entry name" value="OMPA-like"/>
    <property type="match status" value="1"/>
</dbReference>
<evidence type="ECO:0000313" key="4">
    <source>
        <dbReference type="EMBL" id="GEM77077.1"/>
    </source>
</evidence>
<dbReference type="EMBL" id="BJXJ01000039">
    <property type="protein sequence ID" value="GEM77077.1"/>
    <property type="molecule type" value="Genomic_DNA"/>
</dbReference>
<dbReference type="InterPro" id="IPR000498">
    <property type="entry name" value="OmpA-like_TM_dom"/>
</dbReference>
<dbReference type="InterPro" id="IPR011250">
    <property type="entry name" value="OMP/PagP_B-barrel"/>
</dbReference>
<accession>A0A511QIS0</accession>
<keyword evidence="5" id="KW-1185">Reference proteome</keyword>
<keyword evidence="2" id="KW-0813">Transport</keyword>
<gene>
    <name evidence="4" type="ORF">VSA01S_31890</name>
</gene>
<name>A0A511QIS0_9VIBR</name>
<evidence type="ECO:0000256" key="2">
    <source>
        <dbReference type="ARBA" id="ARBA00023114"/>
    </source>
</evidence>
<dbReference type="GO" id="GO:0009279">
    <property type="term" value="C:cell outer membrane"/>
    <property type="evidence" value="ECO:0007669"/>
    <property type="project" value="InterPro"/>
</dbReference>
<dbReference type="GO" id="GO:0015288">
    <property type="term" value="F:porin activity"/>
    <property type="evidence" value="ECO:0007669"/>
    <property type="project" value="UniProtKB-KW"/>
</dbReference>